<name>A0A850T028_9BACT</name>
<dbReference type="Proteomes" id="UP000553343">
    <property type="component" value="Unassembled WGS sequence"/>
</dbReference>
<proteinExistence type="predicted"/>
<gene>
    <name evidence="1" type="ORF">HXW94_18120</name>
</gene>
<accession>A0A850T028</accession>
<keyword evidence="2" id="KW-1185">Reference proteome</keyword>
<reference evidence="1 2" key="1">
    <citation type="submission" date="2020-06" db="EMBL/GenBank/DDBJ databases">
        <title>High-quality draft genome of sulfate reducer Desulfobacter latus type strain AcrS2 isolated from marine sediment.</title>
        <authorList>
            <person name="Hoppe M."/>
            <person name="Larsen C.K."/>
            <person name="Marshall I.P.G."/>
            <person name="Schramm A."/>
            <person name="Marietou A.G."/>
        </authorList>
    </citation>
    <scope>NUCLEOTIDE SEQUENCE [LARGE SCALE GENOMIC DNA]</scope>
    <source>
        <strain evidence="1 2">AcRS2</strain>
    </source>
</reference>
<evidence type="ECO:0000313" key="1">
    <source>
        <dbReference type="EMBL" id="NWH06869.1"/>
    </source>
</evidence>
<dbReference type="RefSeq" id="WP_178368315.1">
    <property type="nucleotide sequence ID" value="NZ_JACADJ010000129.1"/>
</dbReference>
<organism evidence="1 2">
    <name type="scientific">Desulfobacter latus</name>
    <dbReference type="NCBI Taxonomy" id="2292"/>
    <lineage>
        <taxon>Bacteria</taxon>
        <taxon>Pseudomonadati</taxon>
        <taxon>Thermodesulfobacteriota</taxon>
        <taxon>Desulfobacteria</taxon>
        <taxon>Desulfobacterales</taxon>
        <taxon>Desulfobacteraceae</taxon>
        <taxon>Desulfobacter</taxon>
    </lineage>
</organism>
<protein>
    <submittedName>
        <fullName evidence="1">Uncharacterized protein</fullName>
    </submittedName>
</protein>
<sequence length="45" mass="5161">MIPAGDAYFHTKEWQKEEANADRDFKEGNVNTFDNIDDLIADLDS</sequence>
<dbReference type="EMBL" id="JACADJ010000129">
    <property type="protein sequence ID" value="NWH06869.1"/>
    <property type="molecule type" value="Genomic_DNA"/>
</dbReference>
<dbReference type="AlphaFoldDB" id="A0A850T028"/>
<comment type="caution">
    <text evidence="1">The sequence shown here is derived from an EMBL/GenBank/DDBJ whole genome shotgun (WGS) entry which is preliminary data.</text>
</comment>
<evidence type="ECO:0000313" key="2">
    <source>
        <dbReference type="Proteomes" id="UP000553343"/>
    </source>
</evidence>